<evidence type="ECO:0000313" key="2">
    <source>
        <dbReference type="EMBL" id="GIY66697.1"/>
    </source>
</evidence>
<evidence type="ECO:0000256" key="1">
    <source>
        <dbReference type="SAM" id="MobiDB-lite"/>
    </source>
</evidence>
<proteinExistence type="predicted"/>
<comment type="caution">
    <text evidence="2">The sequence shown here is derived from an EMBL/GenBank/DDBJ whole genome shotgun (WGS) entry which is preliminary data.</text>
</comment>
<dbReference type="AlphaFoldDB" id="A0AAV4V8U0"/>
<organism evidence="2 3">
    <name type="scientific">Caerostris extrusa</name>
    <name type="common">Bark spider</name>
    <name type="synonym">Caerostris bankana</name>
    <dbReference type="NCBI Taxonomy" id="172846"/>
    <lineage>
        <taxon>Eukaryota</taxon>
        <taxon>Metazoa</taxon>
        <taxon>Ecdysozoa</taxon>
        <taxon>Arthropoda</taxon>
        <taxon>Chelicerata</taxon>
        <taxon>Arachnida</taxon>
        <taxon>Araneae</taxon>
        <taxon>Araneomorphae</taxon>
        <taxon>Entelegynae</taxon>
        <taxon>Araneoidea</taxon>
        <taxon>Araneidae</taxon>
        <taxon>Caerostris</taxon>
    </lineage>
</organism>
<accession>A0AAV4V8U0</accession>
<gene>
    <name evidence="2" type="ORF">CEXT_654791</name>
</gene>
<feature type="region of interest" description="Disordered" evidence="1">
    <location>
        <begin position="47"/>
        <end position="77"/>
    </location>
</feature>
<name>A0AAV4V8U0_CAEEX</name>
<dbReference type="EMBL" id="BPLR01014143">
    <property type="protein sequence ID" value="GIY66697.1"/>
    <property type="molecule type" value="Genomic_DNA"/>
</dbReference>
<sequence length="90" mass="9906">MSYSRENSVNLICRMLNTMQEYNGGKNIQFPQPGFISCGPSRVKTSALVGKDPNPRSKRGFALPSSNPGEKNSDIQIFEPIATANKGIFR</sequence>
<reference evidence="2 3" key="1">
    <citation type="submission" date="2021-06" db="EMBL/GenBank/DDBJ databases">
        <title>Caerostris extrusa draft genome.</title>
        <authorList>
            <person name="Kono N."/>
            <person name="Arakawa K."/>
        </authorList>
    </citation>
    <scope>NUCLEOTIDE SEQUENCE [LARGE SCALE GENOMIC DNA]</scope>
</reference>
<keyword evidence="3" id="KW-1185">Reference proteome</keyword>
<dbReference type="Proteomes" id="UP001054945">
    <property type="component" value="Unassembled WGS sequence"/>
</dbReference>
<protein>
    <submittedName>
        <fullName evidence="2">Uncharacterized protein</fullName>
    </submittedName>
</protein>
<evidence type="ECO:0000313" key="3">
    <source>
        <dbReference type="Proteomes" id="UP001054945"/>
    </source>
</evidence>